<protein>
    <submittedName>
        <fullName evidence="6">Uncharacterized protein</fullName>
    </submittedName>
</protein>
<dbReference type="Proteomes" id="UP000053342">
    <property type="component" value="Unassembled WGS sequence"/>
</dbReference>
<sequence>MAKKSSSKKGRAGKGGAEHESILRQTHAAAAALNDAARTTRENEPPYEADLVTSEEDEYEIPPPVYGDIYGEIHDEKGGSGTSAYVAEDGRVNIRINQLNRRLSQLFTPALHHQVQSSQDSHPLPSPYVPPSLGSAEGVPPPPPMNIVIHVVGSRGDVQPFVALGKVLKSTYGHRVRLATHCNFKDFVLENGLEFFNIGGDPSALMAFMVKNPSLMPGFRSLLSGDVGQRRRDVAEYIQGCWRSCFEAGDGIRYDADDTPGKDSHSEPTSRPFVADCIIANPPSFAHIHCAEKLGIPLHIMFTMPYSPTQAYPHPLANVQSSNADPQLTNYLSYIMIEVLSWQGLGDIINRFRAKCLGLDPISMLWAPGVLQRLNVPHTYCWSPALIPKPKDWGPHISIAGFSFLHSSYTPDPDLQSFLDAGPPPVYIGFGSIVLDDPDAMTELIFEAARKTGQRVLLSKGWGGMGADALDVPDGVFILGNVPHDWLFRHVSCVVHHGGAGTTAAGIAAGRPTLVVPFFGDQPFWGAMVARAGAGPRPIPHKKLTADKLANAIDFCLKAESLERAKELGSKIAAERGSDMAAQSFHQHLELDRLRCTLAPSRAATWRIRRSQVKLSAFAACTLANANLLDFHDLKPFRPQEYRTDEGPLDPISGGGAACFRAFSGMVMGLAEVPTETMKTWKSPTASNRQQSKDSVATVTKTEEASPASSELNQASSSMQEPLRHVKSPSELSDTASLSPTIASSTISDPFQGQSDPKTNTKSRSRSRSHSRTPSSYSKDHDMMRRTGPHSSKGFGRFLTTAVQTPMEVTMGLTRGFHNMPKLWGDDTVRPQERVTDFKSGAVAAGKEFGFGFYDGVTGLITQPWHGAQKEGAIGVAKGIGKGLGGFAAKPFAGFSGLMGYTMKGVQKEVQKLFRGNVQNYIIASRMAQGYEEWLQSSEMEKEDVLVRWKLIQKYLKKKHNTDDMVRDVLEKQQQRKIEETLARGDYATSDFAQSSSADALTLDSGSAALSRGVLGSSRASRTSTEGSDRTGLSDKAFFRENAEVDARTERFTRKPVPMREVTRTPMPPLPPRRQETTDDQSDYESLWWGVAASEDEAQRHKSEELEFQKQLQQVMAQSMLEQKGNESEWQSGPSFRIEDEEELTQAMHEPGNISENVPSMVSGSGSIQRPSPYDPGHLGGTTQAEFEEQQRQQRGEKTAQEKTEEEIVLEYIKKQSLLEVYHQNMGKGKGRATPIEDKSHENGGQ</sequence>
<feature type="compositionally biased region" description="Basic and acidic residues" evidence="3">
    <location>
        <begin position="1189"/>
        <end position="1203"/>
    </location>
</feature>
<dbReference type="InterPro" id="IPR004276">
    <property type="entry name" value="GlycoTrans_28_N"/>
</dbReference>
<evidence type="ECO:0000259" key="4">
    <source>
        <dbReference type="Pfam" id="PF03033"/>
    </source>
</evidence>
<reference evidence="6 7" key="1">
    <citation type="submission" date="2015-01" db="EMBL/GenBank/DDBJ databases">
        <title>The Genome Sequence of Exophiala oligosperma CBS72588.</title>
        <authorList>
            <consortium name="The Broad Institute Genomics Platform"/>
            <person name="Cuomo C."/>
            <person name="de Hoog S."/>
            <person name="Gorbushina A."/>
            <person name="Stielow B."/>
            <person name="Teixiera M."/>
            <person name="Abouelleil A."/>
            <person name="Chapman S.B."/>
            <person name="Priest M."/>
            <person name="Young S.K."/>
            <person name="Wortman J."/>
            <person name="Nusbaum C."/>
            <person name="Birren B."/>
        </authorList>
    </citation>
    <scope>NUCLEOTIDE SEQUENCE [LARGE SCALE GENOMIC DNA]</scope>
    <source>
        <strain evidence="6 7">CBS 72588</strain>
    </source>
</reference>
<dbReference type="VEuPathDB" id="FungiDB:PV06_09356"/>
<feature type="compositionally biased region" description="Basic residues" evidence="3">
    <location>
        <begin position="1"/>
        <end position="12"/>
    </location>
</feature>
<dbReference type="RefSeq" id="XP_016258601.1">
    <property type="nucleotide sequence ID" value="XM_016410794.1"/>
</dbReference>
<keyword evidence="2" id="KW-0443">Lipid metabolism</keyword>
<dbReference type="HOGENOM" id="CLU_000537_1_0_1"/>
<feature type="region of interest" description="Disordered" evidence="3">
    <location>
        <begin position="679"/>
        <end position="796"/>
    </location>
</feature>
<feature type="domain" description="Erythromycin biosynthesis protein CIII-like C-terminal" evidence="5">
    <location>
        <begin position="468"/>
        <end position="576"/>
    </location>
</feature>
<dbReference type="InterPro" id="IPR002213">
    <property type="entry name" value="UDP_glucos_trans"/>
</dbReference>
<keyword evidence="1" id="KW-0808">Transferase</keyword>
<evidence type="ECO:0000313" key="7">
    <source>
        <dbReference type="Proteomes" id="UP000053342"/>
    </source>
</evidence>
<evidence type="ECO:0000259" key="5">
    <source>
        <dbReference type="Pfam" id="PF06722"/>
    </source>
</evidence>
<gene>
    <name evidence="6" type="ORF">PV06_09356</name>
</gene>
<feature type="region of interest" description="Disordered" evidence="3">
    <location>
        <begin position="1061"/>
        <end position="1083"/>
    </location>
</feature>
<dbReference type="GO" id="GO:0005975">
    <property type="term" value="P:carbohydrate metabolic process"/>
    <property type="evidence" value="ECO:0007669"/>
    <property type="project" value="InterPro"/>
</dbReference>
<dbReference type="Pfam" id="PF06722">
    <property type="entry name" value="EryCIII-like_C"/>
    <property type="match status" value="1"/>
</dbReference>
<feature type="region of interest" description="Disordered" evidence="3">
    <location>
        <begin position="1224"/>
        <end position="1246"/>
    </location>
</feature>
<dbReference type="FunFam" id="3.40.50.2000:FF:000009">
    <property type="entry name" value="Sterol 3-beta-glucosyltransferase UGT80A2"/>
    <property type="match status" value="1"/>
</dbReference>
<dbReference type="SUPFAM" id="SSF53756">
    <property type="entry name" value="UDP-Glycosyltransferase/glycogen phosphorylase"/>
    <property type="match status" value="1"/>
</dbReference>
<dbReference type="PANTHER" id="PTHR48050">
    <property type="entry name" value="STEROL 3-BETA-GLUCOSYLTRANSFERASE"/>
    <property type="match status" value="1"/>
</dbReference>
<feature type="compositionally biased region" description="Basic residues" evidence="3">
    <location>
        <begin position="761"/>
        <end position="771"/>
    </location>
</feature>
<name>A0A0D2D7K1_9EURO</name>
<dbReference type="PANTHER" id="PTHR48050:SF13">
    <property type="entry name" value="STEROL 3-BETA-GLUCOSYLTRANSFERASE UGT80A2"/>
    <property type="match status" value="1"/>
</dbReference>
<dbReference type="CDD" id="cd03784">
    <property type="entry name" value="GT1_Gtf-like"/>
    <property type="match status" value="1"/>
</dbReference>
<feature type="compositionally biased region" description="Low complexity" evidence="3">
    <location>
        <begin position="28"/>
        <end position="37"/>
    </location>
</feature>
<feature type="region of interest" description="Disordered" evidence="3">
    <location>
        <begin position="1120"/>
        <end position="1205"/>
    </location>
</feature>
<dbReference type="InterPro" id="IPR010610">
    <property type="entry name" value="EryCIII-like_C"/>
</dbReference>
<feature type="region of interest" description="Disordered" evidence="3">
    <location>
        <begin position="112"/>
        <end position="139"/>
    </location>
</feature>
<feature type="compositionally biased region" description="Polar residues" evidence="3">
    <location>
        <begin position="1154"/>
        <end position="1170"/>
    </location>
</feature>
<feature type="compositionally biased region" description="Basic and acidic residues" evidence="3">
    <location>
        <begin position="1235"/>
        <end position="1246"/>
    </location>
</feature>
<dbReference type="InterPro" id="IPR050426">
    <property type="entry name" value="Glycosyltransferase_28"/>
</dbReference>
<dbReference type="GeneID" id="27361430"/>
<feature type="region of interest" description="Disordered" evidence="3">
    <location>
        <begin position="1012"/>
        <end position="1035"/>
    </location>
</feature>
<evidence type="ECO:0000256" key="2">
    <source>
        <dbReference type="ARBA" id="ARBA00023098"/>
    </source>
</evidence>
<keyword evidence="7" id="KW-1185">Reference proteome</keyword>
<proteinExistence type="predicted"/>
<dbReference type="AlphaFoldDB" id="A0A0D2D7K1"/>
<dbReference type="GO" id="GO:0006629">
    <property type="term" value="P:lipid metabolic process"/>
    <property type="evidence" value="ECO:0007669"/>
    <property type="project" value="UniProtKB-KW"/>
</dbReference>
<organism evidence="6 7">
    <name type="scientific">Exophiala oligosperma</name>
    <dbReference type="NCBI Taxonomy" id="215243"/>
    <lineage>
        <taxon>Eukaryota</taxon>
        <taxon>Fungi</taxon>
        <taxon>Dikarya</taxon>
        <taxon>Ascomycota</taxon>
        <taxon>Pezizomycotina</taxon>
        <taxon>Eurotiomycetes</taxon>
        <taxon>Chaetothyriomycetidae</taxon>
        <taxon>Chaetothyriales</taxon>
        <taxon>Herpotrichiellaceae</taxon>
        <taxon>Exophiala</taxon>
    </lineage>
</organism>
<evidence type="ECO:0000256" key="3">
    <source>
        <dbReference type="SAM" id="MobiDB-lite"/>
    </source>
</evidence>
<feature type="compositionally biased region" description="Polar residues" evidence="3">
    <location>
        <begin position="707"/>
        <end position="720"/>
    </location>
</feature>
<dbReference type="Pfam" id="PF03033">
    <property type="entry name" value="Glyco_transf_28"/>
    <property type="match status" value="1"/>
</dbReference>
<dbReference type="GO" id="GO:0016906">
    <property type="term" value="F:sterol 3-beta-glucosyltransferase activity"/>
    <property type="evidence" value="ECO:0007669"/>
    <property type="project" value="UniProtKB-ARBA"/>
</dbReference>
<dbReference type="Gene3D" id="3.40.50.2000">
    <property type="entry name" value="Glycogen Phosphorylase B"/>
    <property type="match status" value="2"/>
</dbReference>
<feature type="compositionally biased region" description="Polar residues" evidence="3">
    <location>
        <begin position="730"/>
        <end position="760"/>
    </location>
</feature>
<dbReference type="EMBL" id="KN847341">
    <property type="protein sequence ID" value="KIW38385.1"/>
    <property type="molecule type" value="Genomic_DNA"/>
</dbReference>
<accession>A0A0D2D7K1</accession>
<feature type="compositionally biased region" description="Polar residues" evidence="3">
    <location>
        <begin position="679"/>
        <end position="700"/>
    </location>
</feature>
<feature type="domain" description="Glycosyltransferase family 28 N-terminal" evidence="4">
    <location>
        <begin position="147"/>
        <end position="213"/>
    </location>
</feature>
<evidence type="ECO:0000313" key="6">
    <source>
        <dbReference type="EMBL" id="KIW38385.1"/>
    </source>
</evidence>
<dbReference type="STRING" id="215243.A0A0D2D7K1"/>
<dbReference type="FunFam" id="3.40.50.2000:FF:000100">
    <property type="entry name" value="Glycosyltransferase family 1 protein"/>
    <property type="match status" value="1"/>
</dbReference>
<dbReference type="OrthoDB" id="5835829at2759"/>
<evidence type="ECO:0000256" key="1">
    <source>
        <dbReference type="ARBA" id="ARBA00022679"/>
    </source>
</evidence>
<feature type="region of interest" description="Disordered" evidence="3">
    <location>
        <begin position="1"/>
        <end position="61"/>
    </location>
</feature>